<dbReference type="PANTHER" id="PTHR23092">
    <property type="entry name" value="POLY(A) RNA POLYMERASE"/>
    <property type="match status" value="1"/>
</dbReference>
<dbReference type="Pfam" id="PF22600">
    <property type="entry name" value="MTPAP-like_central"/>
    <property type="match status" value="1"/>
</dbReference>
<feature type="region of interest" description="Disordered" evidence="1">
    <location>
        <begin position="326"/>
        <end position="365"/>
    </location>
</feature>
<protein>
    <recommendedName>
        <fullName evidence="2">Poly(A) RNA polymerase mitochondrial-like central palm domain-containing protein</fullName>
    </recommendedName>
</protein>
<proteinExistence type="predicted"/>
<dbReference type="PANTHER" id="PTHR23092:SF52">
    <property type="entry name" value="POLY(A) RNA POLYMERASE CID12"/>
    <property type="match status" value="1"/>
</dbReference>
<name>A0A8H7Q6W3_MORIS</name>
<dbReference type="Gene3D" id="1.10.1410.10">
    <property type="match status" value="1"/>
</dbReference>
<dbReference type="InterPro" id="IPR045862">
    <property type="entry name" value="Trf4-like"/>
</dbReference>
<accession>A0A8H7Q6W3</accession>
<dbReference type="CDD" id="cd05402">
    <property type="entry name" value="NT_PAP_TUTase"/>
    <property type="match status" value="1"/>
</dbReference>
<dbReference type="SUPFAM" id="SSF81301">
    <property type="entry name" value="Nucleotidyltransferase"/>
    <property type="match status" value="1"/>
</dbReference>
<evidence type="ECO:0000313" key="4">
    <source>
        <dbReference type="Proteomes" id="UP000654370"/>
    </source>
</evidence>
<reference evidence="3" key="1">
    <citation type="submission" date="2020-12" db="EMBL/GenBank/DDBJ databases">
        <title>Metabolic potential, ecology and presence of endohyphal bacteria is reflected in genomic diversity of Mucoromycotina.</title>
        <authorList>
            <person name="Muszewska A."/>
            <person name="Okrasinska A."/>
            <person name="Steczkiewicz K."/>
            <person name="Drgas O."/>
            <person name="Orlowska M."/>
            <person name="Perlinska-Lenart U."/>
            <person name="Aleksandrzak-Piekarczyk T."/>
            <person name="Szatraj K."/>
            <person name="Zielenkiewicz U."/>
            <person name="Pilsyk S."/>
            <person name="Malc E."/>
            <person name="Mieczkowski P."/>
            <person name="Kruszewska J.S."/>
            <person name="Biernat P."/>
            <person name="Pawlowska J."/>
        </authorList>
    </citation>
    <scope>NUCLEOTIDE SEQUENCE</scope>
    <source>
        <strain evidence="3">WA0000067209</strain>
    </source>
</reference>
<sequence>MANESPWGGDALTVKDPEERLSKEIHNFIEYIAPTSKETRLRKDAIEAISDTVKSLWPSTEVQVYGSFKTNLVLPSSDVDLCVKTVEALQPRKAKNYLFQLRNALTRRNLTTDTMVPILVTKMLKSQIAADVCLNTESESTLKTTEWLIAYPDLKALYLVLKHGLSSLKVDNYLRFHMMDSKSQGIAGFTLICLIVRYLQANFDFSEKGIYLRDGGGYFEKKDKPDDSPLHAPYVVVIEDPNLKNVNTGRATSQLDGVKAGFKKAHRLLKDRIDSAQDGSILSAFILLPKAINGIRPVGTDYNLENLEDMKNPVDLGSTRDAVRNALSKSSNHKRSRGAVDDYRSGPKRQRTNTAYQGNRKNFRK</sequence>
<dbReference type="SUPFAM" id="SSF81631">
    <property type="entry name" value="PAP/OAS1 substrate-binding domain"/>
    <property type="match status" value="1"/>
</dbReference>
<feature type="compositionally biased region" description="Polar residues" evidence="1">
    <location>
        <begin position="352"/>
        <end position="365"/>
    </location>
</feature>
<evidence type="ECO:0000256" key="1">
    <source>
        <dbReference type="SAM" id="MobiDB-lite"/>
    </source>
</evidence>
<dbReference type="OrthoDB" id="273917at2759"/>
<dbReference type="Gene3D" id="3.30.460.10">
    <property type="entry name" value="Beta Polymerase, domain 2"/>
    <property type="match status" value="1"/>
</dbReference>
<comment type="caution">
    <text evidence="3">The sequence shown here is derived from an EMBL/GenBank/DDBJ whole genome shotgun (WGS) entry which is preliminary data.</text>
</comment>
<dbReference type="InterPro" id="IPR054708">
    <property type="entry name" value="MTPAP-like_central"/>
</dbReference>
<gene>
    <name evidence="3" type="ORF">INT43_002273</name>
</gene>
<dbReference type="InterPro" id="IPR043519">
    <property type="entry name" value="NT_sf"/>
</dbReference>
<dbReference type="EMBL" id="JAEPQZ010000001">
    <property type="protein sequence ID" value="KAG2185836.1"/>
    <property type="molecule type" value="Genomic_DNA"/>
</dbReference>
<dbReference type="GO" id="GO:0005634">
    <property type="term" value="C:nucleus"/>
    <property type="evidence" value="ECO:0007669"/>
    <property type="project" value="TreeGrafter"/>
</dbReference>
<dbReference type="Proteomes" id="UP000654370">
    <property type="component" value="Unassembled WGS sequence"/>
</dbReference>
<keyword evidence="4" id="KW-1185">Reference proteome</keyword>
<feature type="domain" description="Poly(A) RNA polymerase mitochondrial-like central palm" evidence="2">
    <location>
        <begin position="21"/>
        <end position="151"/>
    </location>
</feature>
<evidence type="ECO:0000259" key="2">
    <source>
        <dbReference type="Pfam" id="PF22600"/>
    </source>
</evidence>
<dbReference type="GO" id="GO:1990817">
    <property type="term" value="F:poly(A) RNA polymerase activity"/>
    <property type="evidence" value="ECO:0007669"/>
    <property type="project" value="InterPro"/>
</dbReference>
<organism evidence="3 4">
    <name type="scientific">Mortierella isabellina</name>
    <name type="common">Filamentous fungus</name>
    <name type="synonym">Umbelopsis isabellina</name>
    <dbReference type="NCBI Taxonomy" id="91625"/>
    <lineage>
        <taxon>Eukaryota</taxon>
        <taxon>Fungi</taxon>
        <taxon>Fungi incertae sedis</taxon>
        <taxon>Mucoromycota</taxon>
        <taxon>Mucoromycotina</taxon>
        <taxon>Umbelopsidomycetes</taxon>
        <taxon>Umbelopsidales</taxon>
        <taxon>Umbelopsidaceae</taxon>
        <taxon>Umbelopsis</taxon>
    </lineage>
</organism>
<evidence type="ECO:0000313" key="3">
    <source>
        <dbReference type="EMBL" id="KAG2185836.1"/>
    </source>
</evidence>
<dbReference type="GO" id="GO:0010605">
    <property type="term" value="P:negative regulation of macromolecule metabolic process"/>
    <property type="evidence" value="ECO:0007669"/>
    <property type="project" value="UniProtKB-ARBA"/>
</dbReference>
<dbReference type="GO" id="GO:0003729">
    <property type="term" value="F:mRNA binding"/>
    <property type="evidence" value="ECO:0007669"/>
    <property type="project" value="TreeGrafter"/>
</dbReference>
<dbReference type="AlphaFoldDB" id="A0A8H7Q6W3"/>